<evidence type="ECO:0000259" key="5">
    <source>
        <dbReference type="PROSITE" id="PS50977"/>
    </source>
</evidence>
<keyword evidence="7" id="KW-1185">Reference proteome</keyword>
<feature type="DNA-binding region" description="H-T-H motif" evidence="4">
    <location>
        <begin position="34"/>
        <end position="53"/>
    </location>
</feature>
<keyword evidence="1" id="KW-0805">Transcription regulation</keyword>
<accession>A0ABM6Z2P1</accession>
<dbReference type="Gene3D" id="1.10.357.10">
    <property type="entry name" value="Tetracycline Repressor, domain 2"/>
    <property type="match status" value="1"/>
</dbReference>
<dbReference type="InterPro" id="IPR050109">
    <property type="entry name" value="HTH-type_TetR-like_transc_reg"/>
</dbReference>
<proteinExistence type="predicted"/>
<protein>
    <submittedName>
        <fullName evidence="6">TetR/AcrR family transcriptional regulator</fullName>
    </submittedName>
</protein>
<gene>
    <name evidence="6" type="ORF">D5R93_04950</name>
</gene>
<dbReference type="PANTHER" id="PTHR30055">
    <property type="entry name" value="HTH-TYPE TRANSCRIPTIONAL REGULATOR RUTR"/>
    <property type="match status" value="1"/>
</dbReference>
<dbReference type="InterPro" id="IPR009057">
    <property type="entry name" value="Homeodomain-like_sf"/>
</dbReference>
<dbReference type="InterPro" id="IPR049149">
    <property type="entry name" value="TetR/AcrR_C"/>
</dbReference>
<evidence type="ECO:0000256" key="2">
    <source>
        <dbReference type="ARBA" id="ARBA00023125"/>
    </source>
</evidence>
<evidence type="ECO:0000313" key="6">
    <source>
        <dbReference type="EMBL" id="AYD89567.1"/>
    </source>
</evidence>
<dbReference type="SUPFAM" id="SSF46689">
    <property type="entry name" value="Homeodomain-like"/>
    <property type="match status" value="1"/>
</dbReference>
<dbReference type="InterPro" id="IPR023772">
    <property type="entry name" value="DNA-bd_HTH_TetR-type_CS"/>
</dbReference>
<dbReference type="EMBL" id="CP032514">
    <property type="protein sequence ID" value="AYD89567.1"/>
    <property type="molecule type" value="Genomic_DNA"/>
</dbReference>
<dbReference type="PRINTS" id="PR00455">
    <property type="entry name" value="HTHTETR"/>
</dbReference>
<dbReference type="Pfam" id="PF00440">
    <property type="entry name" value="TetR_N"/>
    <property type="match status" value="1"/>
</dbReference>
<feature type="domain" description="HTH tetR-type" evidence="5">
    <location>
        <begin position="11"/>
        <end position="71"/>
    </location>
</feature>
<dbReference type="Proteomes" id="UP000273001">
    <property type="component" value="Chromosome"/>
</dbReference>
<dbReference type="PANTHER" id="PTHR30055:SF234">
    <property type="entry name" value="HTH-TYPE TRANSCRIPTIONAL REGULATOR BETI"/>
    <property type="match status" value="1"/>
</dbReference>
<evidence type="ECO:0000256" key="1">
    <source>
        <dbReference type="ARBA" id="ARBA00023015"/>
    </source>
</evidence>
<keyword evidence="3" id="KW-0804">Transcription</keyword>
<evidence type="ECO:0000313" key="7">
    <source>
        <dbReference type="Proteomes" id="UP000273001"/>
    </source>
</evidence>
<dbReference type="PROSITE" id="PS01081">
    <property type="entry name" value="HTH_TETR_1"/>
    <property type="match status" value="1"/>
</dbReference>
<organism evidence="6 7">
    <name type="scientific">Actinomyces lilanjuaniae</name>
    <dbReference type="NCBI Taxonomy" id="2321394"/>
    <lineage>
        <taxon>Bacteria</taxon>
        <taxon>Bacillati</taxon>
        <taxon>Actinomycetota</taxon>
        <taxon>Actinomycetes</taxon>
        <taxon>Actinomycetales</taxon>
        <taxon>Actinomycetaceae</taxon>
        <taxon>Actinomyces</taxon>
    </lineage>
</organism>
<reference evidence="6 7" key="1">
    <citation type="submission" date="2018-09" db="EMBL/GenBank/DDBJ databases">
        <authorList>
            <person name="Li J."/>
        </authorList>
    </citation>
    <scope>NUCLEOTIDE SEQUENCE [LARGE SCALE GENOMIC DNA]</scope>
    <source>
        <strain evidence="6 7">2129</strain>
    </source>
</reference>
<dbReference type="PROSITE" id="PS50977">
    <property type="entry name" value="HTH_TETR_2"/>
    <property type="match status" value="1"/>
</dbReference>
<evidence type="ECO:0000256" key="4">
    <source>
        <dbReference type="PROSITE-ProRule" id="PRU00335"/>
    </source>
</evidence>
<dbReference type="InterPro" id="IPR001647">
    <property type="entry name" value="HTH_TetR"/>
</dbReference>
<name>A0ABM6Z2P1_9ACTO</name>
<dbReference type="RefSeq" id="WP_119835688.1">
    <property type="nucleotide sequence ID" value="NZ_CP032514.1"/>
</dbReference>
<keyword evidence="2 4" id="KW-0238">DNA-binding</keyword>
<evidence type="ECO:0000256" key="3">
    <source>
        <dbReference type="ARBA" id="ARBA00023163"/>
    </source>
</evidence>
<sequence length="208" mass="22564">MPAARSAKPAPQRRTEILDAAQHLFATQGVQATSMEDILSRVGIAKGTLYYHFSSKEEILHALISRTTSRVAERARDVATSQEPTIRRFLLIVAAARVDEPERRLAEELHAADNAAFHVLSIVETVRSLVPVLTEVVEQGVCEGVFATEHPREVVEILLTSASMLLDEGIFAGEPQEAQRRAAGIVHAAETLLGCEPGALAPALERLS</sequence>
<dbReference type="Pfam" id="PF21303">
    <property type="entry name" value="TetR_C_39"/>
    <property type="match status" value="1"/>
</dbReference>